<organism evidence="1 2">
    <name type="scientific">Sorghum bicolor</name>
    <name type="common">Sorghum</name>
    <name type="synonym">Sorghum vulgare</name>
    <dbReference type="NCBI Taxonomy" id="4558"/>
    <lineage>
        <taxon>Eukaryota</taxon>
        <taxon>Viridiplantae</taxon>
        <taxon>Streptophyta</taxon>
        <taxon>Embryophyta</taxon>
        <taxon>Tracheophyta</taxon>
        <taxon>Spermatophyta</taxon>
        <taxon>Magnoliopsida</taxon>
        <taxon>Liliopsida</taxon>
        <taxon>Poales</taxon>
        <taxon>Poaceae</taxon>
        <taxon>PACMAD clade</taxon>
        <taxon>Panicoideae</taxon>
        <taxon>Andropogonodae</taxon>
        <taxon>Andropogoneae</taxon>
        <taxon>Sorghinae</taxon>
        <taxon>Sorghum</taxon>
    </lineage>
</organism>
<gene>
    <name evidence="1" type="ORF">SORBI_3005G049900</name>
</gene>
<accession>C5Y5I0</accession>
<protein>
    <submittedName>
        <fullName evidence="1">Uncharacterized protein</fullName>
    </submittedName>
</protein>
<dbReference type="AlphaFoldDB" id="C5Y5I0"/>
<keyword evidence="2" id="KW-1185">Reference proteome</keyword>
<dbReference type="HOGENOM" id="CLU_078650_0_0_1"/>
<dbReference type="Proteomes" id="UP000000768">
    <property type="component" value="Chromosome 5"/>
</dbReference>
<proteinExistence type="predicted"/>
<dbReference type="EMBL" id="CM000764">
    <property type="protein sequence ID" value="EES09331.2"/>
    <property type="molecule type" value="Genomic_DNA"/>
</dbReference>
<dbReference type="InParanoid" id="C5Y5I0"/>
<sequence>MRTLWWSLSSTILQIQKEIMRKKQVGCSRCCDQEKEEKRFRLPRCGRRTKWIHV</sequence>
<dbReference type="Gramene" id="EES09331">
    <property type="protein sequence ID" value="EES09331"/>
    <property type="gene ID" value="SORBI_3005G049900"/>
</dbReference>
<evidence type="ECO:0000313" key="2">
    <source>
        <dbReference type="Proteomes" id="UP000000768"/>
    </source>
</evidence>
<evidence type="ECO:0000313" key="1">
    <source>
        <dbReference type="EMBL" id="EES09331.2"/>
    </source>
</evidence>
<name>C5Y5I0_SORBI</name>
<reference evidence="1 2" key="1">
    <citation type="journal article" date="2009" name="Nature">
        <title>The Sorghum bicolor genome and the diversification of grasses.</title>
        <authorList>
            <person name="Paterson A.H."/>
            <person name="Bowers J.E."/>
            <person name="Bruggmann R."/>
            <person name="Dubchak I."/>
            <person name="Grimwood J."/>
            <person name="Gundlach H."/>
            <person name="Haberer G."/>
            <person name="Hellsten U."/>
            <person name="Mitros T."/>
            <person name="Poliakov A."/>
            <person name="Schmutz J."/>
            <person name="Spannagl M."/>
            <person name="Tang H."/>
            <person name="Wang X."/>
            <person name="Wicker T."/>
            <person name="Bharti A.K."/>
            <person name="Chapman J."/>
            <person name="Feltus F.A."/>
            <person name="Gowik U."/>
            <person name="Grigoriev I.V."/>
            <person name="Lyons E."/>
            <person name="Maher C.A."/>
            <person name="Martis M."/>
            <person name="Narechania A."/>
            <person name="Otillar R.P."/>
            <person name="Penning B.W."/>
            <person name="Salamov A.A."/>
            <person name="Wang Y."/>
            <person name="Zhang L."/>
            <person name="Carpita N.C."/>
            <person name="Freeling M."/>
            <person name="Gingle A.R."/>
            <person name="Hash C.T."/>
            <person name="Keller B."/>
            <person name="Klein P."/>
            <person name="Kresovich S."/>
            <person name="McCann M.C."/>
            <person name="Ming R."/>
            <person name="Peterson D.G."/>
            <person name="Mehboob-ur-Rahman"/>
            <person name="Ware D."/>
            <person name="Westhoff P."/>
            <person name="Mayer K.F."/>
            <person name="Messing J."/>
            <person name="Rokhsar D.S."/>
        </authorList>
    </citation>
    <scope>NUCLEOTIDE SEQUENCE [LARGE SCALE GENOMIC DNA]</scope>
    <source>
        <strain evidence="2">cv. BTx623</strain>
    </source>
</reference>
<reference evidence="2" key="2">
    <citation type="journal article" date="2018" name="Plant J.">
        <title>The Sorghum bicolor reference genome: improved assembly, gene annotations, a transcriptome atlas, and signatures of genome organization.</title>
        <authorList>
            <person name="McCormick R.F."/>
            <person name="Truong S.K."/>
            <person name="Sreedasyam A."/>
            <person name="Jenkins J."/>
            <person name="Shu S."/>
            <person name="Sims D."/>
            <person name="Kennedy M."/>
            <person name="Amirebrahimi M."/>
            <person name="Weers B.D."/>
            <person name="McKinley B."/>
            <person name="Mattison A."/>
            <person name="Morishige D.T."/>
            <person name="Grimwood J."/>
            <person name="Schmutz J."/>
            <person name="Mullet J.E."/>
        </authorList>
    </citation>
    <scope>NUCLEOTIDE SEQUENCE [LARGE SCALE GENOMIC DNA]</scope>
    <source>
        <strain evidence="2">cv. BTx623</strain>
    </source>
</reference>